<feature type="transmembrane region" description="Helical" evidence="1">
    <location>
        <begin position="50"/>
        <end position="66"/>
    </location>
</feature>
<organism evidence="2 3">
    <name type="scientific">Marinobacter xiaoshiensis</name>
    <dbReference type="NCBI Taxonomy" id="3073652"/>
    <lineage>
        <taxon>Bacteria</taxon>
        <taxon>Pseudomonadati</taxon>
        <taxon>Pseudomonadota</taxon>
        <taxon>Gammaproteobacteria</taxon>
        <taxon>Pseudomonadales</taxon>
        <taxon>Marinobacteraceae</taxon>
        <taxon>Marinobacter</taxon>
    </lineage>
</organism>
<feature type="transmembrane region" description="Helical" evidence="1">
    <location>
        <begin position="12"/>
        <end position="30"/>
    </location>
</feature>
<keyword evidence="1" id="KW-1133">Transmembrane helix</keyword>
<proteinExistence type="predicted"/>
<evidence type="ECO:0000256" key="1">
    <source>
        <dbReference type="SAM" id="Phobius"/>
    </source>
</evidence>
<keyword evidence="3" id="KW-1185">Reference proteome</keyword>
<keyword evidence="1" id="KW-0812">Transmembrane</keyword>
<comment type="caution">
    <text evidence="2">The sequence shown here is derived from an EMBL/GenBank/DDBJ whole genome shotgun (WGS) entry which is preliminary data.</text>
</comment>
<evidence type="ECO:0008006" key="4">
    <source>
        <dbReference type="Google" id="ProtNLM"/>
    </source>
</evidence>
<dbReference type="RefSeq" id="WP_200202656.1">
    <property type="nucleotide sequence ID" value="NZ_JAVMBO010000007.1"/>
</dbReference>
<protein>
    <recommendedName>
        <fullName evidence="4">PH domain-containing protein</fullName>
    </recommendedName>
</protein>
<dbReference type="EMBL" id="JAVMBO010000007">
    <property type="protein sequence ID" value="MDS1309245.1"/>
    <property type="molecule type" value="Genomic_DNA"/>
</dbReference>
<reference evidence="2" key="1">
    <citation type="submission" date="2023-09" db="EMBL/GenBank/DDBJ databases">
        <title>Marinobacter sediminicola sp. nov. and Marinobacter maritimum sp. nov., isolated from marine sediment.</title>
        <authorList>
            <person name="An J."/>
        </authorList>
    </citation>
    <scope>NUCLEOTIDE SEQUENCE</scope>
    <source>
        <strain evidence="2">F60267</strain>
    </source>
</reference>
<gene>
    <name evidence="2" type="ORF">RKA07_03885</name>
</gene>
<evidence type="ECO:0000313" key="3">
    <source>
        <dbReference type="Proteomes" id="UP001267407"/>
    </source>
</evidence>
<dbReference type="Proteomes" id="UP001267407">
    <property type="component" value="Unassembled WGS sequence"/>
</dbReference>
<evidence type="ECO:0000313" key="2">
    <source>
        <dbReference type="EMBL" id="MDS1309245.1"/>
    </source>
</evidence>
<sequence>MLFHYKKSQTRQAISVALNILAIPVILYLFQQFFRDQPDFEKIYDVVEKGAVAVAIVLAVILAWLLKRRDKFEIYVTEKEFYSHHPAFREWCFRISPRDIVAIEHKLNIGSGYMTNINVRMENGEVHQLCMNYPFSRKNLYNALKQVNPKIQLPSNPNTFNHKRKK</sequence>
<accession>A0ABU2HF36</accession>
<name>A0ABU2HF36_9GAMM</name>
<keyword evidence="1" id="KW-0472">Membrane</keyword>